<dbReference type="CDD" id="cd15482">
    <property type="entry name" value="Sialidase_non-viral"/>
    <property type="match status" value="1"/>
</dbReference>
<dbReference type="Gene3D" id="2.120.10.10">
    <property type="match status" value="1"/>
</dbReference>
<sequence>MPLVIGNIAPVQLRSDSAHHPGRILAPYKRNNFKTWLIHSDDDGVTWTGDRELVNVTVTDPGVSYEDARPHCDRGMDYFGFHIDSVDELNWRDLGRFAAQLCYHRTGIFHRSNWRSKLTGAWQFVGTGPSKSLQLRSGRVVVPGYHGYVRGLEDDGVLPTSQLYSSVALGHTLITDDGGDTWRMSDHWGVGHGFNENEMVELHDGSVVANGRSLSTGTPQYRVQARSFDGGETFSPSVFTKIPSPFNGAYGSTVSDGNRTVYHASPDPLPARSWLQAAFDQIGCDVQGTGRTRLSVWKSTTSGNDYAEKVLLDSGASAQNSFQLIGKKLVLLYEQSDPDPMFTVDAIVTRQALGHLQVQLPHRFVFREVNI</sequence>
<dbReference type="AlphaFoldDB" id="A0A7S2PGL4"/>
<name>A0A7S2PGL4_9DINO</name>
<dbReference type="InterPro" id="IPR026856">
    <property type="entry name" value="Sialidase_fam"/>
</dbReference>
<dbReference type="GO" id="GO:0004308">
    <property type="term" value="F:exo-alpha-sialidase activity"/>
    <property type="evidence" value="ECO:0007669"/>
    <property type="project" value="InterPro"/>
</dbReference>
<dbReference type="SUPFAM" id="SSF50939">
    <property type="entry name" value="Sialidases"/>
    <property type="match status" value="1"/>
</dbReference>
<proteinExistence type="predicted"/>
<dbReference type="PANTHER" id="PTHR10628">
    <property type="entry name" value="SIALIDASE"/>
    <property type="match status" value="1"/>
</dbReference>
<dbReference type="GO" id="GO:0006689">
    <property type="term" value="P:ganglioside catabolic process"/>
    <property type="evidence" value="ECO:0007669"/>
    <property type="project" value="TreeGrafter"/>
</dbReference>
<dbReference type="PANTHER" id="PTHR10628:SF30">
    <property type="entry name" value="EXO-ALPHA-SIALIDASE"/>
    <property type="match status" value="1"/>
</dbReference>
<gene>
    <name evidence="2" type="ORF">BRAN1462_LOCUS36251</name>
</gene>
<dbReference type="Pfam" id="PF13088">
    <property type="entry name" value="BNR_2"/>
    <property type="match status" value="1"/>
</dbReference>
<dbReference type="GO" id="GO:0005737">
    <property type="term" value="C:cytoplasm"/>
    <property type="evidence" value="ECO:0007669"/>
    <property type="project" value="TreeGrafter"/>
</dbReference>
<protein>
    <recommendedName>
        <fullName evidence="1">Sialidase domain-containing protein</fullName>
    </recommendedName>
</protein>
<evidence type="ECO:0000259" key="1">
    <source>
        <dbReference type="Pfam" id="PF13088"/>
    </source>
</evidence>
<reference evidence="2" key="1">
    <citation type="submission" date="2021-01" db="EMBL/GenBank/DDBJ databases">
        <authorList>
            <person name="Corre E."/>
            <person name="Pelletier E."/>
            <person name="Niang G."/>
            <person name="Scheremetjew M."/>
            <person name="Finn R."/>
            <person name="Kale V."/>
            <person name="Holt S."/>
            <person name="Cochrane G."/>
            <person name="Meng A."/>
            <person name="Brown T."/>
            <person name="Cohen L."/>
        </authorList>
    </citation>
    <scope>NUCLEOTIDE SEQUENCE</scope>
    <source>
        <strain evidence="2">RCC3387</strain>
    </source>
</reference>
<evidence type="ECO:0000313" key="2">
    <source>
        <dbReference type="EMBL" id="CAD9596058.1"/>
    </source>
</evidence>
<dbReference type="InterPro" id="IPR036278">
    <property type="entry name" value="Sialidase_sf"/>
</dbReference>
<dbReference type="EMBL" id="HBGW01057047">
    <property type="protein sequence ID" value="CAD9596058.1"/>
    <property type="molecule type" value="Transcribed_RNA"/>
</dbReference>
<feature type="domain" description="Sialidase" evidence="1">
    <location>
        <begin position="117"/>
        <end position="316"/>
    </location>
</feature>
<dbReference type="GO" id="GO:0009313">
    <property type="term" value="P:oligosaccharide catabolic process"/>
    <property type="evidence" value="ECO:0007669"/>
    <property type="project" value="TreeGrafter"/>
</dbReference>
<dbReference type="InterPro" id="IPR011040">
    <property type="entry name" value="Sialidase"/>
</dbReference>
<dbReference type="GO" id="GO:0016020">
    <property type="term" value="C:membrane"/>
    <property type="evidence" value="ECO:0007669"/>
    <property type="project" value="TreeGrafter"/>
</dbReference>
<organism evidence="2">
    <name type="scientific">Zooxanthella nutricula</name>
    <dbReference type="NCBI Taxonomy" id="1333877"/>
    <lineage>
        <taxon>Eukaryota</taxon>
        <taxon>Sar</taxon>
        <taxon>Alveolata</taxon>
        <taxon>Dinophyceae</taxon>
        <taxon>Peridiniales</taxon>
        <taxon>Peridiniales incertae sedis</taxon>
        <taxon>Zooxanthella</taxon>
    </lineage>
</organism>
<accession>A0A7S2PGL4</accession>